<dbReference type="OMA" id="GSMTCLE"/>
<sequence>MSRGTKGKTSSYSTKYGTPEPIAIASASPVQEEHDDPDTEEPPAKRPRLSVWDMMEPSTVVAEDAGSVDAEMATYGKEGTIPQSTDPLKWRAVNRHRFPVLSKAARKYLSASPTSVDSERMFNTYVCKQAVDLA</sequence>
<evidence type="ECO:0000256" key="1">
    <source>
        <dbReference type="SAM" id="MobiDB-lite"/>
    </source>
</evidence>
<evidence type="ECO:0000313" key="5">
    <source>
        <dbReference type="Proteomes" id="UP000014760"/>
    </source>
</evidence>
<evidence type="ECO:0000313" key="4">
    <source>
        <dbReference type="EnsemblMetazoa" id="CapteP213874"/>
    </source>
</evidence>
<feature type="compositionally biased region" description="Polar residues" evidence="1">
    <location>
        <begin position="7"/>
        <end position="16"/>
    </location>
</feature>
<proteinExistence type="predicted"/>
<feature type="domain" description="HAT C-terminal dimerisation" evidence="2">
    <location>
        <begin position="73"/>
        <end position="124"/>
    </location>
</feature>
<reference evidence="4" key="3">
    <citation type="submission" date="2015-06" db="UniProtKB">
        <authorList>
            <consortium name="EnsemblMetazoa"/>
        </authorList>
    </citation>
    <scope>IDENTIFICATION</scope>
</reference>
<dbReference type="Pfam" id="PF05699">
    <property type="entry name" value="Dimer_Tnp_hAT"/>
    <property type="match status" value="1"/>
</dbReference>
<dbReference type="HOGENOM" id="CLU_1898208_0_0_1"/>
<name>R7TT90_CAPTE</name>
<evidence type="ECO:0000313" key="3">
    <source>
        <dbReference type="EMBL" id="ELT97123.1"/>
    </source>
</evidence>
<accession>R7TT90</accession>
<dbReference type="EnsemblMetazoa" id="CapteT213874">
    <property type="protein sequence ID" value="CapteP213874"/>
    <property type="gene ID" value="CapteG213874"/>
</dbReference>
<dbReference type="SUPFAM" id="SSF53098">
    <property type="entry name" value="Ribonuclease H-like"/>
    <property type="match status" value="1"/>
</dbReference>
<reference evidence="5" key="1">
    <citation type="submission" date="2012-12" db="EMBL/GenBank/DDBJ databases">
        <authorList>
            <person name="Hellsten U."/>
            <person name="Grimwood J."/>
            <person name="Chapman J.A."/>
            <person name="Shapiro H."/>
            <person name="Aerts A."/>
            <person name="Otillar R.P."/>
            <person name="Terry A.Y."/>
            <person name="Boore J.L."/>
            <person name="Simakov O."/>
            <person name="Marletaz F."/>
            <person name="Cho S.-J."/>
            <person name="Edsinger-Gonzales E."/>
            <person name="Havlak P."/>
            <person name="Kuo D.-H."/>
            <person name="Larsson T."/>
            <person name="Lv J."/>
            <person name="Arendt D."/>
            <person name="Savage R."/>
            <person name="Osoegawa K."/>
            <person name="de Jong P."/>
            <person name="Lindberg D.R."/>
            <person name="Seaver E.C."/>
            <person name="Weisblat D.A."/>
            <person name="Putnam N.H."/>
            <person name="Grigoriev I.V."/>
            <person name="Rokhsar D.S."/>
        </authorList>
    </citation>
    <scope>NUCLEOTIDE SEQUENCE</scope>
    <source>
        <strain evidence="5">I ESC-2004</strain>
    </source>
</reference>
<dbReference type="EMBL" id="AMQN01011025">
    <property type="status" value="NOT_ANNOTATED_CDS"/>
    <property type="molecule type" value="Genomic_DNA"/>
</dbReference>
<feature type="region of interest" description="Disordered" evidence="1">
    <location>
        <begin position="1"/>
        <end position="50"/>
    </location>
</feature>
<dbReference type="InterPro" id="IPR012337">
    <property type="entry name" value="RNaseH-like_sf"/>
</dbReference>
<dbReference type="OrthoDB" id="696023at2759"/>
<dbReference type="InterPro" id="IPR008906">
    <property type="entry name" value="HATC_C_dom"/>
</dbReference>
<protein>
    <recommendedName>
        <fullName evidence="2">HAT C-terminal dimerisation domain-containing protein</fullName>
    </recommendedName>
</protein>
<dbReference type="GO" id="GO:0046983">
    <property type="term" value="F:protein dimerization activity"/>
    <property type="evidence" value="ECO:0007669"/>
    <property type="project" value="InterPro"/>
</dbReference>
<evidence type="ECO:0000259" key="2">
    <source>
        <dbReference type="Pfam" id="PF05699"/>
    </source>
</evidence>
<organism evidence="3">
    <name type="scientific">Capitella teleta</name>
    <name type="common">Polychaete worm</name>
    <dbReference type="NCBI Taxonomy" id="283909"/>
    <lineage>
        <taxon>Eukaryota</taxon>
        <taxon>Metazoa</taxon>
        <taxon>Spiralia</taxon>
        <taxon>Lophotrochozoa</taxon>
        <taxon>Annelida</taxon>
        <taxon>Polychaeta</taxon>
        <taxon>Sedentaria</taxon>
        <taxon>Scolecida</taxon>
        <taxon>Capitellidae</taxon>
        <taxon>Capitella</taxon>
    </lineage>
</organism>
<dbReference type="EMBL" id="KB308645">
    <property type="protein sequence ID" value="ELT97123.1"/>
    <property type="molecule type" value="Genomic_DNA"/>
</dbReference>
<keyword evidence="5" id="KW-1185">Reference proteome</keyword>
<reference evidence="3 5" key="2">
    <citation type="journal article" date="2013" name="Nature">
        <title>Insights into bilaterian evolution from three spiralian genomes.</title>
        <authorList>
            <person name="Simakov O."/>
            <person name="Marletaz F."/>
            <person name="Cho S.J."/>
            <person name="Edsinger-Gonzales E."/>
            <person name="Havlak P."/>
            <person name="Hellsten U."/>
            <person name="Kuo D.H."/>
            <person name="Larsson T."/>
            <person name="Lv J."/>
            <person name="Arendt D."/>
            <person name="Savage R."/>
            <person name="Osoegawa K."/>
            <person name="de Jong P."/>
            <person name="Grimwood J."/>
            <person name="Chapman J.A."/>
            <person name="Shapiro H."/>
            <person name="Aerts A."/>
            <person name="Otillar R.P."/>
            <person name="Terry A.Y."/>
            <person name="Boore J.L."/>
            <person name="Grigoriev I.V."/>
            <person name="Lindberg D.R."/>
            <person name="Seaver E.C."/>
            <person name="Weisblat D.A."/>
            <person name="Putnam N.H."/>
            <person name="Rokhsar D.S."/>
        </authorList>
    </citation>
    <scope>NUCLEOTIDE SEQUENCE</scope>
    <source>
        <strain evidence="3 5">I ESC-2004</strain>
    </source>
</reference>
<dbReference type="Proteomes" id="UP000014760">
    <property type="component" value="Unassembled WGS sequence"/>
</dbReference>
<dbReference type="AlphaFoldDB" id="R7TT90"/>
<gene>
    <name evidence="3" type="ORF">CAPTEDRAFT_213874</name>
</gene>